<evidence type="ECO:0000313" key="1">
    <source>
        <dbReference type="EMBL" id="NYZ25182.1"/>
    </source>
</evidence>
<accession>A0ABX2TM23</accession>
<protein>
    <submittedName>
        <fullName evidence="1">Uncharacterized protein</fullName>
    </submittedName>
</protein>
<dbReference type="EMBL" id="JABFDB010000065">
    <property type="protein sequence ID" value="NYZ25182.1"/>
    <property type="molecule type" value="Genomic_DNA"/>
</dbReference>
<organism evidence="1 2">
    <name type="scientific">Azospirillum oleiclasticum</name>
    <dbReference type="NCBI Taxonomy" id="2735135"/>
    <lineage>
        <taxon>Bacteria</taxon>
        <taxon>Pseudomonadati</taxon>
        <taxon>Pseudomonadota</taxon>
        <taxon>Alphaproteobacteria</taxon>
        <taxon>Rhodospirillales</taxon>
        <taxon>Azospirillaceae</taxon>
        <taxon>Azospirillum</taxon>
    </lineage>
</organism>
<evidence type="ECO:0000313" key="2">
    <source>
        <dbReference type="Proteomes" id="UP000584642"/>
    </source>
</evidence>
<proteinExistence type="predicted"/>
<keyword evidence="2" id="KW-1185">Reference proteome</keyword>
<gene>
    <name evidence="1" type="ORF">HND93_36260</name>
</gene>
<reference evidence="1 2" key="1">
    <citation type="submission" date="2020-05" db="EMBL/GenBank/DDBJ databases">
        <title>Azospirillum oleiclasticum sp. nov, a nitrogen-fixing and heavy crude oil-emulsifying bacterium isolated from the crude oil of Yumen Oilfield.</title>
        <authorList>
            <person name="Wu D."/>
            <person name="Cai M."/>
            <person name="Zhang X."/>
        </authorList>
    </citation>
    <scope>NUCLEOTIDE SEQUENCE [LARGE SCALE GENOMIC DNA]</scope>
    <source>
        <strain evidence="1 2">ROY-1-1-2</strain>
    </source>
</reference>
<sequence>MNPMVVIYFKKGNHFEQTGESFYLSETGGVLPAIGDLLIDPGVTVGQSRTNPKSRIVREVISRYFIPGSDQRTSTQHPPHIILVVKERTGNPDEVDIFSLG</sequence>
<dbReference type="RefSeq" id="WP_180287746.1">
    <property type="nucleotide sequence ID" value="NZ_JABFFR010000083.1"/>
</dbReference>
<name>A0ABX2TM23_9PROT</name>
<dbReference type="Proteomes" id="UP000584642">
    <property type="component" value="Unassembled WGS sequence"/>
</dbReference>
<comment type="caution">
    <text evidence="1">The sequence shown here is derived from an EMBL/GenBank/DDBJ whole genome shotgun (WGS) entry which is preliminary data.</text>
</comment>